<evidence type="ECO:0000259" key="1">
    <source>
        <dbReference type="Pfam" id="PF12584"/>
    </source>
</evidence>
<gene>
    <name evidence="2" type="ORF">MA16_Dca027583</name>
</gene>
<protein>
    <recommendedName>
        <fullName evidence="1">TRAPPC10/Trs130 C-terminal domain-containing protein</fullName>
    </recommendedName>
</protein>
<accession>A0A2I0W8B8</accession>
<feature type="domain" description="TRAPPC10/Trs130 C-terminal" evidence="1">
    <location>
        <begin position="163"/>
        <end position="242"/>
    </location>
</feature>
<dbReference type="PANTHER" id="PTHR13251">
    <property type="entry name" value="EPILEPSY HOLOPROSENCEPHALY CANDIDATE 1/TMEM1"/>
    <property type="match status" value="1"/>
</dbReference>
<dbReference type="GO" id="GO:0006891">
    <property type="term" value="P:intra-Golgi vesicle-mediated transport"/>
    <property type="evidence" value="ECO:0007669"/>
    <property type="project" value="TreeGrafter"/>
</dbReference>
<dbReference type="Pfam" id="PF12584">
    <property type="entry name" value="TRAPPC10"/>
    <property type="match status" value="1"/>
</dbReference>
<dbReference type="STRING" id="906689.A0A2I0W8B8"/>
<organism evidence="2 3">
    <name type="scientific">Dendrobium catenatum</name>
    <dbReference type="NCBI Taxonomy" id="906689"/>
    <lineage>
        <taxon>Eukaryota</taxon>
        <taxon>Viridiplantae</taxon>
        <taxon>Streptophyta</taxon>
        <taxon>Embryophyta</taxon>
        <taxon>Tracheophyta</taxon>
        <taxon>Spermatophyta</taxon>
        <taxon>Magnoliopsida</taxon>
        <taxon>Liliopsida</taxon>
        <taxon>Asparagales</taxon>
        <taxon>Orchidaceae</taxon>
        <taxon>Epidendroideae</taxon>
        <taxon>Malaxideae</taxon>
        <taxon>Dendrobiinae</taxon>
        <taxon>Dendrobium</taxon>
    </lineage>
</organism>
<keyword evidence="3" id="KW-1185">Reference proteome</keyword>
<reference evidence="2 3" key="2">
    <citation type="journal article" date="2017" name="Nature">
        <title>The Apostasia genome and the evolution of orchids.</title>
        <authorList>
            <person name="Zhang G.Q."/>
            <person name="Liu K.W."/>
            <person name="Li Z."/>
            <person name="Lohaus R."/>
            <person name="Hsiao Y.Y."/>
            <person name="Niu S.C."/>
            <person name="Wang J.Y."/>
            <person name="Lin Y.C."/>
            <person name="Xu Q."/>
            <person name="Chen L.J."/>
            <person name="Yoshida K."/>
            <person name="Fujiwara S."/>
            <person name="Wang Z.W."/>
            <person name="Zhang Y.Q."/>
            <person name="Mitsuda N."/>
            <person name="Wang M."/>
            <person name="Liu G.H."/>
            <person name="Pecoraro L."/>
            <person name="Huang H.X."/>
            <person name="Xiao X.J."/>
            <person name="Lin M."/>
            <person name="Wu X.Y."/>
            <person name="Wu W.L."/>
            <person name="Chen Y.Y."/>
            <person name="Chang S.B."/>
            <person name="Sakamoto S."/>
            <person name="Ohme-Takagi M."/>
            <person name="Yagi M."/>
            <person name="Zeng S.J."/>
            <person name="Shen C.Y."/>
            <person name="Yeh C.M."/>
            <person name="Luo Y.B."/>
            <person name="Tsai W.C."/>
            <person name="Van de Peer Y."/>
            <person name="Liu Z.J."/>
        </authorList>
    </citation>
    <scope>NUCLEOTIDE SEQUENCE [LARGE SCALE GENOMIC DNA]</scope>
    <source>
        <tissue evidence="2">The whole plant</tissue>
    </source>
</reference>
<dbReference type="PANTHER" id="PTHR13251:SF3">
    <property type="entry name" value="TRAFFICKING PROTEIN PARTICLE COMPLEX SUBUNIT 10"/>
    <property type="match status" value="1"/>
</dbReference>
<name>A0A2I0W8B8_9ASPA</name>
<evidence type="ECO:0000313" key="2">
    <source>
        <dbReference type="EMBL" id="PKU71891.1"/>
    </source>
</evidence>
<dbReference type="GO" id="GO:0034498">
    <property type="term" value="P:early endosome to Golgi transport"/>
    <property type="evidence" value="ECO:0007669"/>
    <property type="project" value="TreeGrafter"/>
</dbReference>
<proteinExistence type="predicted"/>
<dbReference type="GO" id="GO:1990071">
    <property type="term" value="C:TRAPPII protein complex"/>
    <property type="evidence" value="ECO:0007669"/>
    <property type="project" value="InterPro"/>
</dbReference>
<evidence type="ECO:0000313" key="3">
    <source>
        <dbReference type="Proteomes" id="UP000233837"/>
    </source>
</evidence>
<dbReference type="EMBL" id="KZ502852">
    <property type="protein sequence ID" value="PKU71891.1"/>
    <property type="molecule type" value="Genomic_DNA"/>
</dbReference>
<sequence length="308" mass="34202">MHTCQQDKFTEIASSFKALRHDDQKLASALVEKQGEKSESCSWRSVGSNPRVAVGDPWVYNWRSVGSNPRVAIKIRDSNSRAVGDPKTDSFFPLDETEVVKTESILNIKYGIEGDRAVGAHIPVNIKPEGQDELLFKIALPLQRPVLDPCLAVGFLPFTFDCLRVGQLVDMKWRLERLKDPEEIQSFLSKDELLYEIDANPENWMIAGRKRGHISLAATQGSRVVITVSCLPLVSGYVRPPQLGLPGVAESNISCNPAGPHLVCVLPPTLSSSFCILNVPGWSFWSLNHPDKSDSTGEDGRRHQRFDL</sequence>
<dbReference type="AlphaFoldDB" id="A0A2I0W8B8"/>
<dbReference type="InterPro" id="IPR022233">
    <property type="entry name" value="TRAPPC10/Trs130_C"/>
</dbReference>
<dbReference type="Proteomes" id="UP000233837">
    <property type="component" value="Unassembled WGS sequence"/>
</dbReference>
<dbReference type="GO" id="GO:0005829">
    <property type="term" value="C:cytosol"/>
    <property type="evidence" value="ECO:0007669"/>
    <property type="project" value="GOC"/>
</dbReference>
<reference evidence="2 3" key="1">
    <citation type="journal article" date="2016" name="Sci. Rep.">
        <title>The Dendrobium catenatum Lindl. genome sequence provides insights into polysaccharide synthase, floral development and adaptive evolution.</title>
        <authorList>
            <person name="Zhang G.Q."/>
            <person name="Xu Q."/>
            <person name="Bian C."/>
            <person name="Tsai W.C."/>
            <person name="Yeh C.M."/>
            <person name="Liu K.W."/>
            <person name="Yoshida K."/>
            <person name="Zhang L.S."/>
            <person name="Chang S.B."/>
            <person name="Chen F."/>
            <person name="Shi Y."/>
            <person name="Su Y.Y."/>
            <person name="Zhang Y.Q."/>
            <person name="Chen L.J."/>
            <person name="Yin Y."/>
            <person name="Lin M."/>
            <person name="Huang H."/>
            <person name="Deng H."/>
            <person name="Wang Z.W."/>
            <person name="Zhu S.L."/>
            <person name="Zhao X."/>
            <person name="Deng C."/>
            <person name="Niu S.C."/>
            <person name="Huang J."/>
            <person name="Wang M."/>
            <person name="Liu G.H."/>
            <person name="Yang H.J."/>
            <person name="Xiao X.J."/>
            <person name="Hsiao Y.Y."/>
            <person name="Wu W.L."/>
            <person name="Chen Y.Y."/>
            <person name="Mitsuda N."/>
            <person name="Ohme-Takagi M."/>
            <person name="Luo Y.B."/>
            <person name="Van de Peer Y."/>
            <person name="Liu Z.J."/>
        </authorList>
    </citation>
    <scope>NUCLEOTIDE SEQUENCE [LARGE SCALE GENOMIC DNA]</scope>
    <source>
        <tissue evidence="2">The whole plant</tissue>
    </source>
</reference>
<dbReference type="InterPro" id="IPR045126">
    <property type="entry name" value="TRAPPC10/Trs130"/>
</dbReference>